<accession>A0A4Y2ELP3</accession>
<evidence type="ECO:0000313" key="1">
    <source>
        <dbReference type="EMBL" id="GBM30183.1"/>
    </source>
</evidence>
<protein>
    <submittedName>
        <fullName evidence="1">Uncharacterized protein</fullName>
    </submittedName>
</protein>
<dbReference type="EMBL" id="BGPR01000653">
    <property type="protein sequence ID" value="GBM30183.1"/>
    <property type="molecule type" value="Genomic_DNA"/>
</dbReference>
<keyword evidence="2" id="KW-1185">Reference proteome</keyword>
<dbReference type="AlphaFoldDB" id="A0A4Y2ELP3"/>
<dbReference type="Proteomes" id="UP000499080">
    <property type="component" value="Unassembled WGS sequence"/>
</dbReference>
<name>A0A4Y2ELP3_ARAVE</name>
<organism evidence="1 2">
    <name type="scientific">Araneus ventricosus</name>
    <name type="common">Orbweaver spider</name>
    <name type="synonym">Epeira ventricosa</name>
    <dbReference type="NCBI Taxonomy" id="182803"/>
    <lineage>
        <taxon>Eukaryota</taxon>
        <taxon>Metazoa</taxon>
        <taxon>Ecdysozoa</taxon>
        <taxon>Arthropoda</taxon>
        <taxon>Chelicerata</taxon>
        <taxon>Arachnida</taxon>
        <taxon>Araneae</taxon>
        <taxon>Araneomorphae</taxon>
        <taxon>Entelegynae</taxon>
        <taxon>Araneoidea</taxon>
        <taxon>Araneidae</taxon>
        <taxon>Araneus</taxon>
    </lineage>
</organism>
<proteinExistence type="predicted"/>
<gene>
    <name evidence="1" type="ORF">AVEN_134223_1</name>
</gene>
<comment type="caution">
    <text evidence="1">The sequence shown here is derived from an EMBL/GenBank/DDBJ whole genome shotgun (WGS) entry which is preliminary data.</text>
</comment>
<reference evidence="1 2" key="1">
    <citation type="journal article" date="2019" name="Sci. Rep.">
        <title>Orb-weaving spider Araneus ventricosus genome elucidates the spidroin gene catalogue.</title>
        <authorList>
            <person name="Kono N."/>
            <person name="Nakamura H."/>
            <person name="Ohtoshi R."/>
            <person name="Moran D.A.P."/>
            <person name="Shinohara A."/>
            <person name="Yoshida Y."/>
            <person name="Fujiwara M."/>
            <person name="Mori M."/>
            <person name="Tomita M."/>
            <person name="Arakawa K."/>
        </authorList>
    </citation>
    <scope>NUCLEOTIDE SEQUENCE [LARGE SCALE GENOMIC DNA]</scope>
</reference>
<sequence>MQIHPLKVTQIPYCVYFFLCPFQFPVAREVPHISTINAFQHLWPGTPNTAARYSDWLDIQNSNQTAPILIDWTNSSRTDNICWCEAVEFAWSRVLLNVQP</sequence>
<evidence type="ECO:0000313" key="2">
    <source>
        <dbReference type="Proteomes" id="UP000499080"/>
    </source>
</evidence>